<dbReference type="Gene3D" id="3.40.630.30">
    <property type="match status" value="1"/>
</dbReference>
<keyword evidence="4" id="KW-0443">Lipid metabolism</keyword>
<dbReference type="Pfam" id="PF13444">
    <property type="entry name" value="Acetyltransf_5"/>
    <property type="match status" value="1"/>
</dbReference>
<evidence type="ECO:0000256" key="1">
    <source>
        <dbReference type="ARBA" id="ARBA00005189"/>
    </source>
</evidence>
<comment type="catalytic activity">
    <reaction evidence="10">
        <text>a (3R)-hydroxyacyl-[ACP] + L-ornithine = a lyso-ornithine lipid + holo-[ACP] + H(+)</text>
        <dbReference type="Rhea" id="RHEA:20633"/>
        <dbReference type="Rhea" id="RHEA-COMP:9685"/>
        <dbReference type="Rhea" id="RHEA-COMP:9945"/>
        <dbReference type="ChEBI" id="CHEBI:15378"/>
        <dbReference type="ChEBI" id="CHEBI:46911"/>
        <dbReference type="ChEBI" id="CHEBI:64479"/>
        <dbReference type="ChEBI" id="CHEBI:78827"/>
        <dbReference type="ChEBI" id="CHEBI:138482"/>
        <dbReference type="EC" id="2.3.2.30"/>
    </reaction>
    <physiologicalReaction direction="left-to-right" evidence="10">
        <dbReference type="Rhea" id="RHEA:20634"/>
    </physiologicalReaction>
</comment>
<comment type="caution">
    <text evidence="11">The sequence shown here is derived from an EMBL/GenBank/DDBJ whole genome shotgun (WGS) entry which is preliminary data.</text>
</comment>
<accession>A0A931NDJ3</accession>
<evidence type="ECO:0000256" key="6">
    <source>
        <dbReference type="ARBA" id="ARBA00038095"/>
    </source>
</evidence>
<proteinExistence type="inferred from homology"/>
<evidence type="ECO:0000256" key="7">
    <source>
        <dbReference type="ARBA" id="ARBA00039058"/>
    </source>
</evidence>
<gene>
    <name evidence="11" type="ORF">I7X43_01505</name>
</gene>
<dbReference type="EC" id="2.3.2.30" evidence="7"/>
<dbReference type="InterPro" id="IPR016181">
    <property type="entry name" value="Acyl_CoA_acyltransferase"/>
</dbReference>
<dbReference type="EMBL" id="JAEDAL010000001">
    <property type="protein sequence ID" value="MBH9551511.1"/>
    <property type="molecule type" value="Genomic_DNA"/>
</dbReference>
<evidence type="ECO:0000313" key="12">
    <source>
        <dbReference type="Proteomes" id="UP000620139"/>
    </source>
</evidence>
<dbReference type="RefSeq" id="WP_198099121.1">
    <property type="nucleotide sequence ID" value="NZ_JAEDAL010000001.1"/>
</dbReference>
<keyword evidence="2" id="KW-0444">Lipid biosynthesis</keyword>
<dbReference type="InterPro" id="IPR052351">
    <property type="entry name" value="Ornithine_N-alpha-AT"/>
</dbReference>
<dbReference type="PANTHER" id="PTHR37323:SF1">
    <property type="entry name" value="L-ORNITHINE N(ALPHA)-ACYLTRANSFERASE"/>
    <property type="match status" value="1"/>
</dbReference>
<evidence type="ECO:0000313" key="11">
    <source>
        <dbReference type="EMBL" id="MBH9551511.1"/>
    </source>
</evidence>
<evidence type="ECO:0000256" key="5">
    <source>
        <dbReference type="ARBA" id="ARBA00023315"/>
    </source>
</evidence>
<dbReference type="AlphaFoldDB" id="A0A931NDJ3"/>
<evidence type="ECO:0000256" key="10">
    <source>
        <dbReference type="ARBA" id="ARBA00047785"/>
    </source>
</evidence>
<reference evidence="11" key="1">
    <citation type="submission" date="2020-12" db="EMBL/GenBank/DDBJ databases">
        <title>The genome sequence of Inhella sp. 4Y17.</title>
        <authorList>
            <person name="Liu Y."/>
        </authorList>
    </citation>
    <scope>NUCLEOTIDE SEQUENCE</scope>
    <source>
        <strain evidence="11">4Y10</strain>
    </source>
</reference>
<dbReference type="SUPFAM" id="SSF55729">
    <property type="entry name" value="Acyl-CoA N-acyltransferases (Nat)"/>
    <property type="match status" value="1"/>
</dbReference>
<organism evidence="11 12">
    <name type="scientific">Inhella gelatinilytica</name>
    <dbReference type="NCBI Taxonomy" id="2795030"/>
    <lineage>
        <taxon>Bacteria</taxon>
        <taxon>Pseudomonadati</taxon>
        <taxon>Pseudomonadota</taxon>
        <taxon>Betaproteobacteria</taxon>
        <taxon>Burkholderiales</taxon>
        <taxon>Sphaerotilaceae</taxon>
        <taxon>Inhella</taxon>
    </lineage>
</organism>
<dbReference type="Proteomes" id="UP000620139">
    <property type="component" value="Unassembled WGS sequence"/>
</dbReference>
<dbReference type="PANTHER" id="PTHR37323">
    <property type="entry name" value="GCN5-RELATED N-ACETYLTRANSFERASE"/>
    <property type="match status" value="1"/>
</dbReference>
<evidence type="ECO:0000256" key="9">
    <source>
        <dbReference type="ARBA" id="ARBA00045724"/>
    </source>
</evidence>
<evidence type="ECO:0000256" key="4">
    <source>
        <dbReference type="ARBA" id="ARBA00023098"/>
    </source>
</evidence>
<dbReference type="GO" id="GO:0043810">
    <property type="term" value="F:ornithine-acyl [acyl carrier protein] N-acyltransferase activity"/>
    <property type="evidence" value="ECO:0007669"/>
    <property type="project" value="UniProtKB-EC"/>
</dbReference>
<evidence type="ECO:0000256" key="2">
    <source>
        <dbReference type="ARBA" id="ARBA00022516"/>
    </source>
</evidence>
<dbReference type="GO" id="GO:0006629">
    <property type="term" value="P:lipid metabolic process"/>
    <property type="evidence" value="ECO:0007669"/>
    <property type="project" value="UniProtKB-KW"/>
</dbReference>
<comment type="function">
    <text evidence="9">Catalyzes the first step in the biosynthesis of ornithine lipids, which are phosphorus-free membrane lipids. Catalyzes the 3-hydroxyacyl-acyl carrier protein-dependent acylation of ornithine to form lyso-ornithine lipid (LOL).</text>
</comment>
<keyword evidence="3" id="KW-0808">Transferase</keyword>
<name>A0A931NDJ3_9BURK</name>
<keyword evidence="5" id="KW-0012">Acyltransferase</keyword>
<evidence type="ECO:0000256" key="8">
    <source>
        <dbReference type="ARBA" id="ARBA00039866"/>
    </source>
</evidence>
<comment type="similarity">
    <text evidence="6">Belongs to the acetyltransferase family. OlsB subfamily.</text>
</comment>
<protein>
    <recommendedName>
        <fullName evidence="8">L-ornithine N(alpha)-acyltransferase</fullName>
        <ecNumber evidence="7">2.3.2.30</ecNumber>
    </recommendedName>
</protein>
<sequence>MLAISTPLYSSPAAPLASGRLTIHWAQHLDELREAQRLRHQVFSQELGALLRPPRGTPAGHDADLYDEHCEHLLLRAESPTGEPGPVVACYRVLTADAARRIGGFYADSAFDLIRLRHERHRIAELGRACVAPAYRRGAAVLMLWGAIAEHLQRRRLDLLIGCASVDARHGAQNAWALWNQLAPRHLAPIEWQVRPRTPLHLAPAASSVEMPPLLRGYLKANAQLLGAPAWDPDFRCADFPLMLRLADLPANYHRRFLGGTAAS</sequence>
<comment type="pathway">
    <text evidence="1">Lipid metabolism.</text>
</comment>
<keyword evidence="12" id="KW-1185">Reference proteome</keyword>
<evidence type="ECO:0000256" key="3">
    <source>
        <dbReference type="ARBA" id="ARBA00022679"/>
    </source>
</evidence>